<keyword evidence="3 10" id="KW-0812">Transmembrane</keyword>
<evidence type="ECO:0000256" key="9">
    <source>
        <dbReference type="ARBA" id="ARBA00047308"/>
    </source>
</evidence>
<dbReference type="NCBIfam" id="TIGR01525">
    <property type="entry name" value="ATPase-IB_hvy"/>
    <property type="match status" value="1"/>
</dbReference>
<keyword evidence="5" id="KW-1278">Translocase</keyword>
<name>F2NIV3_DESAR</name>
<dbReference type="Gene3D" id="3.40.1110.10">
    <property type="entry name" value="Calcium-transporting ATPase, cytoplasmic domain N"/>
    <property type="match status" value="1"/>
</dbReference>
<keyword evidence="4 10" id="KW-0479">Metal-binding</keyword>
<dbReference type="Pfam" id="PF00122">
    <property type="entry name" value="E1-E2_ATPase"/>
    <property type="match status" value="1"/>
</dbReference>
<evidence type="ECO:0000256" key="2">
    <source>
        <dbReference type="ARBA" id="ARBA00006024"/>
    </source>
</evidence>
<dbReference type="NCBIfam" id="TIGR01494">
    <property type="entry name" value="ATPase_P-type"/>
    <property type="match status" value="1"/>
</dbReference>
<dbReference type="RefSeq" id="WP_013707756.1">
    <property type="nucleotide sequence ID" value="NC_015388.1"/>
</dbReference>
<keyword evidence="10" id="KW-1003">Cell membrane</keyword>
<evidence type="ECO:0000256" key="8">
    <source>
        <dbReference type="ARBA" id="ARBA00039097"/>
    </source>
</evidence>
<dbReference type="InterPro" id="IPR027256">
    <property type="entry name" value="P-typ_ATPase_IB"/>
</dbReference>
<accession>F2NIV3</accession>
<dbReference type="PRINTS" id="PR00119">
    <property type="entry name" value="CATATPASE"/>
</dbReference>
<sequence length="633" mass="67076">MSAKAFVIRMIVALMAVLGFAVHNWTGMAPLKWFGLVFYCICFAMYAKSLVTALTQTKRVTADLLVVTVMVVSLLAGQPLSGALVAWFISMGLAISFYIIERTRSKIEALTKERRRLVRVVRNEKIMELPVEQVCQGDTVIVAQGEMIPVDGEIVEGASSIDESVITGEPFSVFKMTGDRVTSGAISLTSQLNVRATKPGDKGFLYVIAKEIEASLKVKPKIQRKADTIVQFFISGVVLYAIGVFLFTGVLTGDVAAGLIRMAAVTAVACPCAWALSVPTAFAAAIGSLSGRGILVRGGTPLEIAGQASSVVLDKTGTVTLAEPKVVGIESFGASSDELLRIIASVESGFNHPIANAIISYASAKGVRPLKAEGSEYLPGLGIKSFVQGREVVLGSTKTVKALGMTVPSEIDLKGRATWIGIDGEVVGAVVIQDELREYAGGLGKALHAFGLKNVVLATGDNEEAEARRVAQLIGADGYYWGLKPDDKISLVKELGAQGLTVMVGDGVNDATALAAADVGVSIGRTKADLAIKSSDIIILRDDATCLLSIFQTGKKLIRVIKQNYAWAIGFNVAGIALATGGLLSPWLAALFHHISSVLVVLNSARLVRMRILTDIICQPKKNPVCCQTGHKN</sequence>
<evidence type="ECO:0000256" key="6">
    <source>
        <dbReference type="ARBA" id="ARBA00022989"/>
    </source>
</evidence>
<feature type="transmembrane region" description="Helical" evidence="10">
    <location>
        <begin position="60"/>
        <end position="77"/>
    </location>
</feature>
<feature type="transmembrane region" description="Helical" evidence="10">
    <location>
        <begin position="263"/>
        <end position="287"/>
    </location>
</feature>
<dbReference type="AlphaFoldDB" id="F2NIV3"/>
<evidence type="ECO:0000259" key="11">
    <source>
        <dbReference type="Pfam" id="PF00122"/>
    </source>
</evidence>
<evidence type="ECO:0000313" key="13">
    <source>
        <dbReference type="Proteomes" id="UP000000483"/>
    </source>
</evidence>
<dbReference type="Pfam" id="PF00702">
    <property type="entry name" value="Hydrolase"/>
    <property type="match status" value="1"/>
</dbReference>
<dbReference type="InterPro" id="IPR059000">
    <property type="entry name" value="ATPase_P-type_domA"/>
</dbReference>
<dbReference type="STRING" id="880072.Desac_2847"/>
<dbReference type="InterPro" id="IPR023299">
    <property type="entry name" value="ATPase_P-typ_cyto_dom_N"/>
</dbReference>
<dbReference type="EMBL" id="CP002629">
    <property type="protein sequence ID" value="AEB10647.1"/>
    <property type="molecule type" value="Genomic_DNA"/>
</dbReference>
<organism evidence="12 13">
    <name type="scientific">Desulfobacca acetoxidans (strain ATCC 700848 / DSM 11109 / ASRB2)</name>
    <dbReference type="NCBI Taxonomy" id="880072"/>
    <lineage>
        <taxon>Bacteria</taxon>
        <taxon>Pseudomonadati</taxon>
        <taxon>Thermodesulfobacteriota</taxon>
        <taxon>Desulfobaccia</taxon>
        <taxon>Desulfobaccales</taxon>
        <taxon>Desulfobaccaceae</taxon>
        <taxon>Desulfobacca</taxon>
    </lineage>
</organism>
<keyword evidence="13" id="KW-1185">Reference proteome</keyword>
<evidence type="ECO:0000256" key="3">
    <source>
        <dbReference type="ARBA" id="ARBA00022692"/>
    </source>
</evidence>
<reference evidence="12 13" key="1">
    <citation type="journal article" date="2011" name="Stand. Genomic Sci.">
        <title>Complete genome sequence of the acetate-degrading sulfate reducer Desulfobacca acetoxidans type strain (ASRB2).</title>
        <authorList>
            <person name="Goker M."/>
            <person name="Teshima H."/>
            <person name="Lapidus A."/>
            <person name="Nolan M."/>
            <person name="Lucas S."/>
            <person name="Hammon N."/>
            <person name="Deshpande S."/>
            <person name="Cheng J.F."/>
            <person name="Tapia R."/>
            <person name="Han C."/>
            <person name="Goodwin L."/>
            <person name="Pitluck S."/>
            <person name="Huntemann M."/>
            <person name="Liolios K."/>
            <person name="Ivanova N."/>
            <person name="Pagani I."/>
            <person name="Mavromatis K."/>
            <person name="Ovchinikova G."/>
            <person name="Pati A."/>
            <person name="Chen A."/>
            <person name="Palaniappan K."/>
            <person name="Land M."/>
            <person name="Hauser L."/>
            <person name="Brambilla E.M."/>
            <person name="Rohde M."/>
            <person name="Spring S."/>
            <person name="Detter J.C."/>
            <person name="Woyke T."/>
            <person name="Bristow J."/>
            <person name="Eisen J.A."/>
            <person name="Markowitz V."/>
            <person name="Hugenholtz P."/>
            <person name="Kyrpides N.C."/>
            <person name="Klenk H.P."/>
        </authorList>
    </citation>
    <scope>NUCLEOTIDE SEQUENCE [LARGE SCALE GENOMIC DNA]</scope>
    <source>
        <strain evidence="13">ATCC 700848 / DSM 11109 / ASRB2</strain>
    </source>
</reference>
<evidence type="ECO:0000256" key="7">
    <source>
        <dbReference type="ARBA" id="ARBA00023136"/>
    </source>
</evidence>
<dbReference type="InterPro" id="IPR023214">
    <property type="entry name" value="HAD_sf"/>
</dbReference>
<keyword evidence="7 10" id="KW-0472">Membrane</keyword>
<dbReference type="SFLD" id="SFLDG00002">
    <property type="entry name" value="C1.7:_P-type_atpase_like"/>
    <property type="match status" value="1"/>
</dbReference>
<dbReference type="NCBIfam" id="TIGR01512">
    <property type="entry name" value="ATPase-IB2_Cd"/>
    <property type="match status" value="1"/>
</dbReference>
<dbReference type="PANTHER" id="PTHR48085:SF5">
    <property type="entry name" value="CADMIUM_ZINC-TRANSPORTING ATPASE HMA4-RELATED"/>
    <property type="match status" value="1"/>
</dbReference>
<evidence type="ECO:0000256" key="4">
    <source>
        <dbReference type="ARBA" id="ARBA00022723"/>
    </source>
</evidence>
<dbReference type="GO" id="GO:0016463">
    <property type="term" value="F:P-type zinc transporter activity"/>
    <property type="evidence" value="ECO:0007669"/>
    <property type="project" value="UniProtKB-EC"/>
</dbReference>
<dbReference type="HOGENOM" id="CLU_001771_6_3_7"/>
<keyword evidence="6 10" id="KW-1133">Transmembrane helix</keyword>
<dbReference type="PRINTS" id="PR00120">
    <property type="entry name" value="HATPASE"/>
</dbReference>
<dbReference type="SUPFAM" id="SSF81653">
    <property type="entry name" value="Calcium ATPase, transduction domain A"/>
    <property type="match status" value="1"/>
</dbReference>
<dbReference type="SUPFAM" id="SSF56784">
    <property type="entry name" value="HAD-like"/>
    <property type="match status" value="1"/>
</dbReference>
<keyword evidence="10" id="KW-0547">Nucleotide-binding</keyword>
<gene>
    <name evidence="12" type="ordered locus">Desac_2847</name>
</gene>
<dbReference type="GO" id="GO:0046872">
    <property type="term" value="F:metal ion binding"/>
    <property type="evidence" value="ECO:0007669"/>
    <property type="project" value="UniProtKB-KW"/>
</dbReference>
<comment type="catalytic activity">
    <reaction evidence="9">
        <text>Zn(2+)(in) + ATP + H2O = Zn(2+)(out) + ADP + phosphate + H(+)</text>
        <dbReference type="Rhea" id="RHEA:20621"/>
        <dbReference type="ChEBI" id="CHEBI:15377"/>
        <dbReference type="ChEBI" id="CHEBI:15378"/>
        <dbReference type="ChEBI" id="CHEBI:29105"/>
        <dbReference type="ChEBI" id="CHEBI:30616"/>
        <dbReference type="ChEBI" id="CHEBI:43474"/>
        <dbReference type="ChEBI" id="CHEBI:456216"/>
        <dbReference type="EC" id="7.2.2.12"/>
    </reaction>
</comment>
<dbReference type="KEGG" id="dao:Desac_2847"/>
<proteinExistence type="inferred from homology"/>
<evidence type="ECO:0000256" key="10">
    <source>
        <dbReference type="RuleBase" id="RU362081"/>
    </source>
</evidence>
<dbReference type="InterPro" id="IPR051014">
    <property type="entry name" value="Cation_Transport_ATPase_IB"/>
</dbReference>
<feature type="transmembrane region" description="Helical" evidence="10">
    <location>
        <begin position="565"/>
        <end position="584"/>
    </location>
</feature>
<dbReference type="EC" id="7.2.2.12" evidence="8"/>
<evidence type="ECO:0000313" key="12">
    <source>
        <dbReference type="EMBL" id="AEB10647.1"/>
    </source>
</evidence>
<dbReference type="Gene3D" id="2.70.150.10">
    <property type="entry name" value="Calcium-transporting ATPase, cytoplasmic transduction domain A"/>
    <property type="match status" value="1"/>
</dbReference>
<evidence type="ECO:0000256" key="5">
    <source>
        <dbReference type="ARBA" id="ARBA00022967"/>
    </source>
</evidence>
<dbReference type="InterPro" id="IPR036412">
    <property type="entry name" value="HAD-like_sf"/>
</dbReference>
<dbReference type="InterPro" id="IPR001757">
    <property type="entry name" value="P_typ_ATPase"/>
</dbReference>
<dbReference type="PANTHER" id="PTHR48085">
    <property type="entry name" value="CADMIUM/ZINC-TRANSPORTING ATPASE HMA2-RELATED"/>
    <property type="match status" value="1"/>
</dbReference>
<feature type="transmembrane region" description="Helical" evidence="10">
    <location>
        <begin position="31"/>
        <end position="48"/>
    </location>
</feature>
<dbReference type="SFLD" id="SFLDF00027">
    <property type="entry name" value="p-type_atpase"/>
    <property type="match status" value="1"/>
</dbReference>
<protein>
    <recommendedName>
        <fullName evidence="8">P-type Zn(2+) transporter</fullName>
        <ecNumber evidence="8">7.2.2.12</ecNumber>
    </recommendedName>
</protein>
<dbReference type="PROSITE" id="PS00154">
    <property type="entry name" value="ATPASE_E1_E2"/>
    <property type="match status" value="1"/>
</dbReference>
<dbReference type="Gene3D" id="3.40.50.1000">
    <property type="entry name" value="HAD superfamily/HAD-like"/>
    <property type="match status" value="1"/>
</dbReference>
<dbReference type="GO" id="GO:0005524">
    <property type="term" value="F:ATP binding"/>
    <property type="evidence" value="ECO:0007669"/>
    <property type="project" value="UniProtKB-UniRule"/>
</dbReference>
<dbReference type="SUPFAM" id="SSF81665">
    <property type="entry name" value="Calcium ATPase, transmembrane domain M"/>
    <property type="match status" value="1"/>
</dbReference>
<feature type="transmembrane region" description="Helical" evidence="10">
    <location>
        <begin position="83"/>
        <end position="100"/>
    </location>
</feature>
<dbReference type="SFLD" id="SFLDS00003">
    <property type="entry name" value="Haloacid_Dehalogenase"/>
    <property type="match status" value="1"/>
</dbReference>
<dbReference type="Proteomes" id="UP000000483">
    <property type="component" value="Chromosome"/>
</dbReference>
<dbReference type="eggNOG" id="COG2217">
    <property type="taxonomic scope" value="Bacteria"/>
</dbReference>
<comment type="similarity">
    <text evidence="2 10">Belongs to the cation transport ATPase (P-type) (TC 3.A.3) family. Type IB subfamily.</text>
</comment>
<feature type="transmembrane region" description="Helical" evidence="10">
    <location>
        <begin position="7"/>
        <end position="25"/>
    </location>
</feature>
<reference evidence="13" key="2">
    <citation type="submission" date="2011-03" db="EMBL/GenBank/DDBJ databases">
        <title>The complete genome of Desulfobacca acetoxidans DSM 11109.</title>
        <authorList>
            <consortium name="US DOE Joint Genome Institute (JGI-PGF)"/>
            <person name="Lucas S."/>
            <person name="Copeland A."/>
            <person name="Lapidus A."/>
            <person name="Bruce D."/>
            <person name="Goodwin L."/>
            <person name="Pitluck S."/>
            <person name="Peters L."/>
            <person name="Kyrpides N."/>
            <person name="Mavromatis K."/>
            <person name="Ivanova N."/>
            <person name="Ovchinnikova G."/>
            <person name="Teshima H."/>
            <person name="Detter J.C."/>
            <person name="Han C."/>
            <person name="Land M."/>
            <person name="Hauser L."/>
            <person name="Markowitz V."/>
            <person name="Cheng J.-F."/>
            <person name="Hugenholtz P."/>
            <person name="Woyke T."/>
            <person name="Wu D."/>
            <person name="Spring S."/>
            <person name="Schueler E."/>
            <person name="Brambilla E."/>
            <person name="Klenk H.-P."/>
            <person name="Eisen J.A."/>
        </authorList>
    </citation>
    <scope>NUCLEOTIDE SEQUENCE [LARGE SCALE GENOMIC DNA]</scope>
    <source>
        <strain evidence="13">ATCC 700848 / DSM 11109 / ASRB2</strain>
    </source>
</reference>
<keyword evidence="12" id="KW-0378">Hydrolase</keyword>
<comment type="subcellular location">
    <subcellularLocation>
        <location evidence="10">Cell membrane</location>
    </subcellularLocation>
    <subcellularLocation>
        <location evidence="1">Membrane</location>
    </subcellularLocation>
</comment>
<evidence type="ECO:0000256" key="1">
    <source>
        <dbReference type="ARBA" id="ARBA00004370"/>
    </source>
</evidence>
<dbReference type="InterPro" id="IPR044492">
    <property type="entry name" value="P_typ_ATPase_HD_dom"/>
</dbReference>
<keyword evidence="10" id="KW-0067">ATP-binding</keyword>
<dbReference type="OrthoDB" id="9763278at2"/>
<feature type="transmembrane region" description="Helical" evidence="10">
    <location>
        <begin position="229"/>
        <end position="251"/>
    </location>
</feature>
<dbReference type="InterPro" id="IPR018303">
    <property type="entry name" value="ATPase_P-typ_P_site"/>
</dbReference>
<dbReference type="InterPro" id="IPR008250">
    <property type="entry name" value="ATPase_P-typ_transduc_dom_A_sf"/>
</dbReference>
<feature type="domain" description="P-type ATPase A" evidence="11">
    <location>
        <begin position="116"/>
        <end position="212"/>
    </location>
</feature>
<dbReference type="GO" id="GO:0016887">
    <property type="term" value="F:ATP hydrolysis activity"/>
    <property type="evidence" value="ECO:0007669"/>
    <property type="project" value="InterPro"/>
</dbReference>
<dbReference type="InterPro" id="IPR023298">
    <property type="entry name" value="ATPase_P-typ_TM_dom_sf"/>
</dbReference>
<dbReference type="GO" id="GO:0005886">
    <property type="term" value="C:plasma membrane"/>
    <property type="evidence" value="ECO:0007669"/>
    <property type="project" value="UniProtKB-SubCell"/>
</dbReference>